<protein>
    <recommendedName>
        <fullName evidence="2">Copper homeostasis protein cutC homolog</fullName>
    </recommendedName>
</protein>
<evidence type="ECO:0000256" key="1">
    <source>
        <dbReference type="ARBA" id="ARBA00007768"/>
    </source>
</evidence>
<dbReference type="Proteomes" id="UP000664169">
    <property type="component" value="Unassembled WGS sequence"/>
</dbReference>
<dbReference type="InterPro" id="IPR036822">
    <property type="entry name" value="CutC-like_dom_sf"/>
</dbReference>
<dbReference type="OrthoDB" id="7392499at2759"/>
<gene>
    <name evidence="3" type="ORF">GOMPHAMPRED_000745</name>
</gene>
<comment type="similarity">
    <text evidence="1">Belongs to the CutC family.</text>
</comment>
<evidence type="ECO:0000313" key="4">
    <source>
        <dbReference type="Proteomes" id="UP000664169"/>
    </source>
</evidence>
<comment type="caution">
    <text evidence="3">The sequence shown here is derived from an EMBL/GenBank/DDBJ whole genome shotgun (WGS) entry which is preliminary data.</text>
</comment>
<dbReference type="SUPFAM" id="SSF110395">
    <property type="entry name" value="CutC-like"/>
    <property type="match status" value="1"/>
</dbReference>
<dbReference type="InterPro" id="IPR005627">
    <property type="entry name" value="CutC-like"/>
</dbReference>
<sequence length="227" mass="24767">MPLEIACFNLSSAITALSSGVDRIEFCSGASVGGLTPLKSDFQSLLQHRKSLLGHSIPINIMIRPRGGDFLYTDAEFDLMKTFLTEFSNLGADGFVFGILTPQGEVDEQRCRELVILAAGKPCTFHRAFDQIDNKLLALEGLVRCGFASVLTAGGEDVVVGRSVLRELVVAAKGRIEIMPGGGVRSRNLKEVKMEVKADWWHSSAIVDGSEEADAEEVRRLKRLVDE</sequence>
<name>A0A8H3EZD6_9LECA</name>
<evidence type="ECO:0000313" key="3">
    <source>
        <dbReference type="EMBL" id="CAF9915402.1"/>
    </source>
</evidence>
<dbReference type="PANTHER" id="PTHR12598">
    <property type="entry name" value="COPPER HOMEOSTASIS PROTEIN CUTC"/>
    <property type="match status" value="1"/>
</dbReference>
<evidence type="ECO:0000256" key="2">
    <source>
        <dbReference type="ARBA" id="ARBA00019014"/>
    </source>
</evidence>
<dbReference type="GO" id="GO:0005507">
    <property type="term" value="F:copper ion binding"/>
    <property type="evidence" value="ECO:0007669"/>
    <property type="project" value="TreeGrafter"/>
</dbReference>
<dbReference type="EMBL" id="CAJPDQ010000010">
    <property type="protein sequence ID" value="CAF9915402.1"/>
    <property type="molecule type" value="Genomic_DNA"/>
</dbReference>
<dbReference type="Pfam" id="PF03932">
    <property type="entry name" value="CutC"/>
    <property type="match status" value="1"/>
</dbReference>
<dbReference type="Gene3D" id="3.20.20.380">
    <property type="entry name" value="Copper homeostasis (CutC) domain"/>
    <property type="match status" value="1"/>
</dbReference>
<dbReference type="PANTHER" id="PTHR12598:SF0">
    <property type="entry name" value="COPPER HOMEOSTASIS PROTEIN CUTC HOMOLOG"/>
    <property type="match status" value="1"/>
</dbReference>
<accession>A0A8H3EZD6</accession>
<proteinExistence type="inferred from homology"/>
<keyword evidence="4" id="KW-1185">Reference proteome</keyword>
<dbReference type="AlphaFoldDB" id="A0A8H3EZD6"/>
<reference evidence="3" key="1">
    <citation type="submission" date="2021-03" db="EMBL/GenBank/DDBJ databases">
        <authorList>
            <person name="Tagirdzhanova G."/>
        </authorList>
    </citation>
    <scope>NUCLEOTIDE SEQUENCE</scope>
</reference>
<organism evidence="3 4">
    <name type="scientific">Gomphillus americanus</name>
    <dbReference type="NCBI Taxonomy" id="1940652"/>
    <lineage>
        <taxon>Eukaryota</taxon>
        <taxon>Fungi</taxon>
        <taxon>Dikarya</taxon>
        <taxon>Ascomycota</taxon>
        <taxon>Pezizomycotina</taxon>
        <taxon>Lecanoromycetes</taxon>
        <taxon>OSLEUM clade</taxon>
        <taxon>Ostropomycetidae</taxon>
        <taxon>Ostropales</taxon>
        <taxon>Graphidaceae</taxon>
        <taxon>Gomphilloideae</taxon>
        <taxon>Gomphillus</taxon>
    </lineage>
</organism>
<dbReference type="HAMAP" id="MF_00795">
    <property type="entry name" value="CutC"/>
    <property type="match status" value="1"/>
</dbReference>